<dbReference type="EMBL" id="LAZR01010047">
    <property type="protein sequence ID" value="KKM69117.1"/>
    <property type="molecule type" value="Genomic_DNA"/>
</dbReference>
<reference evidence="1" key="1">
    <citation type="journal article" date="2015" name="Nature">
        <title>Complex archaea that bridge the gap between prokaryotes and eukaryotes.</title>
        <authorList>
            <person name="Spang A."/>
            <person name="Saw J.H."/>
            <person name="Jorgensen S.L."/>
            <person name="Zaremba-Niedzwiedzka K."/>
            <person name="Martijn J."/>
            <person name="Lind A.E."/>
            <person name="van Eijk R."/>
            <person name="Schleper C."/>
            <person name="Guy L."/>
            <person name="Ettema T.J."/>
        </authorList>
    </citation>
    <scope>NUCLEOTIDE SEQUENCE</scope>
</reference>
<dbReference type="AlphaFoldDB" id="A0A0F9MIU9"/>
<organism evidence="1">
    <name type="scientific">marine sediment metagenome</name>
    <dbReference type="NCBI Taxonomy" id="412755"/>
    <lineage>
        <taxon>unclassified sequences</taxon>
        <taxon>metagenomes</taxon>
        <taxon>ecological metagenomes</taxon>
    </lineage>
</organism>
<dbReference type="Gene3D" id="3.30.420.240">
    <property type="match status" value="1"/>
</dbReference>
<dbReference type="Gene3D" id="3.40.50.300">
    <property type="entry name" value="P-loop containing nucleotide triphosphate hydrolases"/>
    <property type="match status" value="1"/>
</dbReference>
<dbReference type="InterPro" id="IPR027417">
    <property type="entry name" value="P-loop_NTPase"/>
</dbReference>
<accession>A0A0F9MIU9</accession>
<sequence length="564" mass="62911">MLNRTELDILREPTWRNEMTTYFHECLQIDSKKAKVIALDPNSHQKKILEVIEAQRKALEPVRVIVLKPRQTGSSTISGAVIYHAVRFHPAPAVIMAHDLDTAQSLFNICERFYNYGPESEKFPLKATNRKELSFEAHGPGSPEGRILVATAGKKTVGRGTTPLYLLCSEAAYYENAKTVLVALFNSIPDEKETVIIVESTANGMGGEFYQMWQAAKAGNSAYVPVFLSWKDFPEYAKKVHDPAWLEANLTGEEKTLISSYRLSLEQINWRRDKIANECMGDVELFKQEYPLNDIEAFLTSGRCRFDQIALNRYVTSVPLRGEMYLDASFSGDNVTFTPIDRGSVRIWKRPQPGHKYVIGADVARGIEIEGAPNQDLYDNSVGDVIDVGTGEQVAQIHGQFEPDEFGRRLALLGRWYNWTFVGVEANNDGLTVMNEMIHAGYPDSLIFARSTSPTGSRFVKPQKGWLTTELTRHHMINTLATALREMSILISSPETIDELRTFVTTAGGKIEAQAGSKDDRVFSLGIAMQMLSQRPSEPAKAAAPVPASVVSYKHSNAFYGSVK</sequence>
<evidence type="ECO:0000313" key="1">
    <source>
        <dbReference type="EMBL" id="KKM69117.1"/>
    </source>
</evidence>
<gene>
    <name evidence="1" type="ORF">LCGC14_1454130</name>
</gene>
<evidence type="ECO:0008006" key="2">
    <source>
        <dbReference type="Google" id="ProtNLM"/>
    </source>
</evidence>
<protein>
    <recommendedName>
        <fullName evidence="2">Terminase large subunit gp17-like C-terminal domain-containing protein</fullName>
    </recommendedName>
</protein>
<name>A0A0F9MIU9_9ZZZZ</name>
<proteinExistence type="predicted"/>
<comment type="caution">
    <text evidence="1">The sequence shown here is derived from an EMBL/GenBank/DDBJ whole genome shotgun (WGS) entry which is preliminary data.</text>
</comment>